<keyword evidence="2" id="KW-1185">Reference proteome</keyword>
<protein>
    <submittedName>
        <fullName evidence="1">Uncharacterized protein</fullName>
    </submittedName>
</protein>
<sequence>MQRHNSSKPHFFDSKAAVQGHDGQICTPGFMRSLSGSSLNRAGLRLEVVLGHNKLNSELGGLNEAQCGPLLCDTQANDIVVDDNIAVDDGLALRESIESISSQTQVVSIQHRSAASNHKGKAKAKGKVKVSNVRPRKGLPSLDNRMGSKGESTSKSAQNRALLRASMAEASLLASIGSGEARGNHILDEAQACLQMGKLLGLEMNGKEAEVLEKIMELEVKDIGRIERAEA</sequence>
<accession>A0ACC0HHT8</accession>
<organism evidence="1 2">
    <name type="scientific">Camellia lanceoleosa</name>
    <dbReference type="NCBI Taxonomy" id="1840588"/>
    <lineage>
        <taxon>Eukaryota</taxon>
        <taxon>Viridiplantae</taxon>
        <taxon>Streptophyta</taxon>
        <taxon>Embryophyta</taxon>
        <taxon>Tracheophyta</taxon>
        <taxon>Spermatophyta</taxon>
        <taxon>Magnoliopsida</taxon>
        <taxon>eudicotyledons</taxon>
        <taxon>Gunneridae</taxon>
        <taxon>Pentapetalae</taxon>
        <taxon>asterids</taxon>
        <taxon>Ericales</taxon>
        <taxon>Theaceae</taxon>
        <taxon>Camellia</taxon>
    </lineage>
</organism>
<evidence type="ECO:0000313" key="1">
    <source>
        <dbReference type="EMBL" id="KAI8012309.1"/>
    </source>
</evidence>
<gene>
    <name evidence="1" type="ORF">LOK49_LG06G02160</name>
</gene>
<proteinExistence type="predicted"/>
<name>A0ACC0HHT8_9ERIC</name>
<reference evidence="1 2" key="1">
    <citation type="journal article" date="2022" name="Plant J.">
        <title>Chromosome-level genome of Camellia lanceoleosa provides a valuable resource for understanding genome evolution and self-incompatibility.</title>
        <authorList>
            <person name="Gong W."/>
            <person name="Xiao S."/>
            <person name="Wang L."/>
            <person name="Liao Z."/>
            <person name="Chang Y."/>
            <person name="Mo W."/>
            <person name="Hu G."/>
            <person name="Li W."/>
            <person name="Zhao G."/>
            <person name="Zhu H."/>
            <person name="Hu X."/>
            <person name="Ji K."/>
            <person name="Xiang X."/>
            <person name="Song Q."/>
            <person name="Yuan D."/>
            <person name="Jin S."/>
            <person name="Zhang L."/>
        </authorList>
    </citation>
    <scope>NUCLEOTIDE SEQUENCE [LARGE SCALE GENOMIC DNA]</scope>
    <source>
        <strain evidence="1">SQ_2022a</strain>
    </source>
</reference>
<comment type="caution">
    <text evidence="1">The sequence shown here is derived from an EMBL/GenBank/DDBJ whole genome shotgun (WGS) entry which is preliminary data.</text>
</comment>
<dbReference type="Proteomes" id="UP001060215">
    <property type="component" value="Chromosome 5"/>
</dbReference>
<dbReference type="EMBL" id="CM045762">
    <property type="protein sequence ID" value="KAI8012309.1"/>
    <property type="molecule type" value="Genomic_DNA"/>
</dbReference>
<evidence type="ECO:0000313" key="2">
    <source>
        <dbReference type="Proteomes" id="UP001060215"/>
    </source>
</evidence>